<sequence length="122" mass="14606">MRCEEESTDHLFFSCNIVKLFWAELSSMLNLNDFSCYEDVAEKWLSNAKHVVTNMISSALMWTFCKFRNNLHFGRVSWSGLQVIWYRLLRLLRRWRILCPQKNLQLLDNCLLLMETKVREAP</sequence>
<reference evidence="1 2" key="1">
    <citation type="journal article" date="2010" name="Nature">
        <title>Genome sequencing and analysis of the model grass Brachypodium distachyon.</title>
        <authorList>
            <consortium name="International Brachypodium Initiative"/>
        </authorList>
    </citation>
    <scope>NUCLEOTIDE SEQUENCE [LARGE SCALE GENOMIC DNA]</scope>
    <source>
        <strain evidence="1 2">Bd21</strain>
    </source>
</reference>
<protein>
    <recommendedName>
        <fullName evidence="4">Reverse transcriptase zinc-binding domain-containing protein</fullName>
    </recommendedName>
</protein>
<dbReference type="OrthoDB" id="682975at2759"/>
<gene>
    <name evidence="1" type="ORF">BRADI_1g32642v3</name>
</gene>
<dbReference type="EnsemblPlants" id="KQK17137">
    <property type="protein sequence ID" value="KQK17137"/>
    <property type="gene ID" value="BRADI_1g32642v3"/>
</dbReference>
<dbReference type="Proteomes" id="UP000008810">
    <property type="component" value="Chromosome 1"/>
</dbReference>
<dbReference type="EMBL" id="CM000880">
    <property type="protein sequence ID" value="KQK17137.1"/>
    <property type="molecule type" value="Genomic_DNA"/>
</dbReference>
<evidence type="ECO:0000313" key="1">
    <source>
        <dbReference type="EMBL" id="KQK17137.1"/>
    </source>
</evidence>
<dbReference type="InParanoid" id="A0A0Q3L1J6"/>
<evidence type="ECO:0000313" key="3">
    <source>
        <dbReference type="Proteomes" id="UP000008810"/>
    </source>
</evidence>
<dbReference type="AlphaFoldDB" id="A0A0Q3L1J6"/>
<reference evidence="2" key="3">
    <citation type="submission" date="2018-08" db="UniProtKB">
        <authorList>
            <consortium name="EnsemblPlants"/>
        </authorList>
    </citation>
    <scope>IDENTIFICATION</scope>
    <source>
        <strain evidence="2">cv. Bd21</strain>
    </source>
</reference>
<evidence type="ECO:0008006" key="4">
    <source>
        <dbReference type="Google" id="ProtNLM"/>
    </source>
</evidence>
<name>A0A0Q3L1J6_BRADI</name>
<dbReference type="Gramene" id="KQK17137">
    <property type="protein sequence ID" value="KQK17137"/>
    <property type="gene ID" value="BRADI_1g32642v3"/>
</dbReference>
<reference evidence="1" key="2">
    <citation type="submission" date="2017-06" db="EMBL/GenBank/DDBJ databases">
        <title>WGS assembly of Brachypodium distachyon.</title>
        <authorList>
            <consortium name="The International Brachypodium Initiative"/>
            <person name="Lucas S."/>
            <person name="Harmon-Smith M."/>
            <person name="Lail K."/>
            <person name="Tice H."/>
            <person name="Grimwood J."/>
            <person name="Bruce D."/>
            <person name="Barry K."/>
            <person name="Shu S."/>
            <person name="Lindquist E."/>
            <person name="Wang M."/>
            <person name="Pitluck S."/>
            <person name="Vogel J.P."/>
            <person name="Garvin D.F."/>
            <person name="Mockler T.C."/>
            <person name="Schmutz J."/>
            <person name="Rokhsar D."/>
            <person name="Bevan M.W."/>
        </authorList>
    </citation>
    <scope>NUCLEOTIDE SEQUENCE</scope>
    <source>
        <strain evidence="1">Bd21</strain>
    </source>
</reference>
<proteinExistence type="predicted"/>
<keyword evidence="3" id="KW-1185">Reference proteome</keyword>
<evidence type="ECO:0000313" key="2">
    <source>
        <dbReference type="EnsemblPlants" id="KQK17137"/>
    </source>
</evidence>
<organism evidence="1">
    <name type="scientific">Brachypodium distachyon</name>
    <name type="common">Purple false brome</name>
    <name type="synonym">Trachynia distachya</name>
    <dbReference type="NCBI Taxonomy" id="15368"/>
    <lineage>
        <taxon>Eukaryota</taxon>
        <taxon>Viridiplantae</taxon>
        <taxon>Streptophyta</taxon>
        <taxon>Embryophyta</taxon>
        <taxon>Tracheophyta</taxon>
        <taxon>Spermatophyta</taxon>
        <taxon>Magnoliopsida</taxon>
        <taxon>Liliopsida</taxon>
        <taxon>Poales</taxon>
        <taxon>Poaceae</taxon>
        <taxon>BOP clade</taxon>
        <taxon>Pooideae</taxon>
        <taxon>Stipodae</taxon>
        <taxon>Brachypodieae</taxon>
        <taxon>Brachypodium</taxon>
    </lineage>
</organism>
<accession>A0A0Q3L1J6</accession>